<protein>
    <submittedName>
        <fullName evidence="2">Uncharacterized protein</fullName>
    </submittedName>
</protein>
<dbReference type="OrthoDB" id="1493032at2"/>
<dbReference type="AlphaFoldDB" id="A0A255ZGS6"/>
<keyword evidence="1" id="KW-0472">Membrane</keyword>
<sequence length="173" mass="19683">MNADDLLKALLNILPALIVGIVAVNFFKNFVLNQNEERRFEILRQTRKETLPLKLQAYERLTLLMDRISIAKVAVRIAPVHDDTESYVQILSATVEQEFEHNLTQQIYVSDECWLAITAAKNATLRNIREISLLAEATNADSFRQLLLQNAVNSASTTNLAINMLRAEVQRFI</sequence>
<evidence type="ECO:0000313" key="3">
    <source>
        <dbReference type="Proteomes" id="UP000216035"/>
    </source>
</evidence>
<evidence type="ECO:0000313" key="2">
    <source>
        <dbReference type="EMBL" id="OYQ40666.1"/>
    </source>
</evidence>
<dbReference type="RefSeq" id="WP_094487263.1">
    <property type="nucleotide sequence ID" value="NZ_NOXX01000220.1"/>
</dbReference>
<keyword evidence="3" id="KW-1185">Reference proteome</keyword>
<reference evidence="2 3" key="1">
    <citation type="submission" date="2017-07" db="EMBL/GenBank/DDBJ databases">
        <title>Flavobacterium cyanobacteriorum sp. nov., isolated from cyanobacterial aggregates in a eutrophic lake.</title>
        <authorList>
            <person name="Cai H."/>
        </authorList>
    </citation>
    <scope>NUCLEOTIDE SEQUENCE [LARGE SCALE GENOMIC DNA]</scope>
    <source>
        <strain evidence="2 3">TH167</strain>
    </source>
</reference>
<gene>
    <name evidence="2" type="ORF">CHX27_13385</name>
</gene>
<accession>A0A255ZGS6</accession>
<dbReference type="EMBL" id="NOXX01000220">
    <property type="protein sequence ID" value="OYQ40666.1"/>
    <property type="molecule type" value="Genomic_DNA"/>
</dbReference>
<proteinExistence type="predicted"/>
<comment type="caution">
    <text evidence="2">The sequence shown here is derived from an EMBL/GenBank/DDBJ whole genome shotgun (WGS) entry which is preliminary data.</text>
</comment>
<dbReference type="Proteomes" id="UP000216035">
    <property type="component" value="Unassembled WGS sequence"/>
</dbReference>
<dbReference type="Pfam" id="PF25589">
    <property type="entry name" value="DUF7935"/>
    <property type="match status" value="1"/>
</dbReference>
<evidence type="ECO:0000256" key="1">
    <source>
        <dbReference type="SAM" id="Phobius"/>
    </source>
</evidence>
<feature type="transmembrane region" description="Helical" evidence="1">
    <location>
        <begin position="6"/>
        <end position="27"/>
    </location>
</feature>
<dbReference type="InterPro" id="IPR057695">
    <property type="entry name" value="DUF7935"/>
</dbReference>
<organism evidence="2 3">
    <name type="scientific">Flavobacterium aurantiibacter</name>
    <dbReference type="NCBI Taxonomy" id="2023067"/>
    <lineage>
        <taxon>Bacteria</taxon>
        <taxon>Pseudomonadati</taxon>
        <taxon>Bacteroidota</taxon>
        <taxon>Flavobacteriia</taxon>
        <taxon>Flavobacteriales</taxon>
        <taxon>Flavobacteriaceae</taxon>
        <taxon>Flavobacterium</taxon>
    </lineage>
</organism>
<name>A0A255ZGS6_9FLAO</name>
<keyword evidence="1" id="KW-0812">Transmembrane</keyword>
<keyword evidence="1" id="KW-1133">Transmembrane helix</keyword>